<reference evidence="3" key="2">
    <citation type="submission" date="2020-10" db="UniProtKB">
        <authorList>
            <consortium name="WormBaseParasite"/>
        </authorList>
    </citation>
    <scope>IDENTIFICATION</scope>
</reference>
<protein>
    <submittedName>
        <fullName evidence="3">Uncharacterized protein</fullName>
    </submittedName>
</protein>
<proteinExistence type="predicted"/>
<sequence>MVRQQVVRASREVTVSQGPRIDQKYEWPKHEERKSTPKHDQMPVLASKRRSNGRVEQRFASVERWSVAIELASAKKLPVNELALEMDGAQRRTPIPTMIKILNERSLSRYKCESDYPAHSHSSDDSSTLGTSQPVREYCANDGTTDNSWVTLHTARTGTSCHR</sequence>
<feature type="compositionally biased region" description="Polar residues" evidence="1">
    <location>
        <begin position="125"/>
        <end position="134"/>
    </location>
</feature>
<feature type="region of interest" description="Disordered" evidence="1">
    <location>
        <begin position="1"/>
        <end position="53"/>
    </location>
</feature>
<reference evidence="2" key="1">
    <citation type="journal article" date="2013" name="Genetics">
        <title>The draft genome and transcriptome of Panagrellus redivivus are shaped by the harsh demands of a free-living lifestyle.</title>
        <authorList>
            <person name="Srinivasan J."/>
            <person name="Dillman A.R."/>
            <person name="Macchietto M.G."/>
            <person name="Heikkinen L."/>
            <person name="Lakso M."/>
            <person name="Fracchia K.M."/>
            <person name="Antoshechkin I."/>
            <person name="Mortazavi A."/>
            <person name="Wong G."/>
            <person name="Sternberg P.W."/>
        </authorList>
    </citation>
    <scope>NUCLEOTIDE SEQUENCE [LARGE SCALE GENOMIC DNA]</scope>
    <source>
        <strain evidence="2">MT8872</strain>
    </source>
</reference>
<dbReference type="AlphaFoldDB" id="A0A7E4VCS7"/>
<organism evidence="2 3">
    <name type="scientific">Panagrellus redivivus</name>
    <name type="common">Microworm</name>
    <dbReference type="NCBI Taxonomy" id="6233"/>
    <lineage>
        <taxon>Eukaryota</taxon>
        <taxon>Metazoa</taxon>
        <taxon>Ecdysozoa</taxon>
        <taxon>Nematoda</taxon>
        <taxon>Chromadorea</taxon>
        <taxon>Rhabditida</taxon>
        <taxon>Tylenchina</taxon>
        <taxon>Panagrolaimomorpha</taxon>
        <taxon>Panagrolaimoidea</taxon>
        <taxon>Panagrolaimidae</taxon>
        <taxon>Panagrellus</taxon>
    </lineage>
</organism>
<evidence type="ECO:0000313" key="2">
    <source>
        <dbReference type="Proteomes" id="UP000492821"/>
    </source>
</evidence>
<feature type="compositionally biased region" description="Basic and acidic residues" evidence="1">
    <location>
        <begin position="21"/>
        <end position="41"/>
    </location>
</feature>
<name>A0A7E4VCS7_PANRE</name>
<evidence type="ECO:0000313" key="3">
    <source>
        <dbReference type="WBParaSite" id="Pan_g18869.t1"/>
    </source>
</evidence>
<dbReference type="WBParaSite" id="Pan_g18869.t1">
    <property type="protein sequence ID" value="Pan_g18869.t1"/>
    <property type="gene ID" value="Pan_g18869"/>
</dbReference>
<feature type="region of interest" description="Disordered" evidence="1">
    <location>
        <begin position="114"/>
        <end position="134"/>
    </location>
</feature>
<keyword evidence="2" id="KW-1185">Reference proteome</keyword>
<evidence type="ECO:0000256" key="1">
    <source>
        <dbReference type="SAM" id="MobiDB-lite"/>
    </source>
</evidence>
<accession>A0A7E4VCS7</accession>
<feature type="compositionally biased region" description="Basic and acidic residues" evidence="1">
    <location>
        <begin position="114"/>
        <end position="124"/>
    </location>
</feature>
<dbReference type="Proteomes" id="UP000492821">
    <property type="component" value="Unassembled WGS sequence"/>
</dbReference>